<name>A0ABW7UA95_9ACTN</name>
<sequence>MIMPTFAQGVITPEAFSMLVLVAVLTAAAAVPLHRRAIPDSVEKEMPVVPPAPHRPTSWPRSTPSAEPATAAARAVSRSHRMPTPGYADQSTFVGAADGRI</sequence>
<keyword evidence="3" id="KW-1185">Reference proteome</keyword>
<feature type="compositionally biased region" description="Low complexity" evidence="1">
    <location>
        <begin position="60"/>
        <end position="76"/>
    </location>
</feature>
<reference evidence="2 3" key="1">
    <citation type="submission" date="2024-10" db="EMBL/GenBank/DDBJ databases">
        <title>The Natural Products Discovery Center: Release of the First 8490 Sequenced Strains for Exploring Actinobacteria Biosynthetic Diversity.</title>
        <authorList>
            <person name="Kalkreuter E."/>
            <person name="Kautsar S.A."/>
            <person name="Yang D."/>
            <person name="Bader C.D."/>
            <person name="Teijaro C.N."/>
            <person name="Fluegel L."/>
            <person name="Davis C.M."/>
            <person name="Simpson J.R."/>
            <person name="Lauterbach L."/>
            <person name="Steele A.D."/>
            <person name="Gui C."/>
            <person name="Meng S."/>
            <person name="Li G."/>
            <person name="Viehrig K."/>
            <person name="Ye F."/>
            <person name="Su P."/>
            <person name="Kiefer A.F."/>
            <person name="Nichols A."/>
            <person name="Cepeda A.J."/>
            <person name="Yan W."/>
            <person name="Fan B."/>
            <person name="Jiang Y."/>
            <person name="Adhikari A."/>
            <person name="Zheng C.-J."/>
            <person name="Schuster L."/>
            <person name="Cowan T.M."/>
            <person name="Smanski M.J."/>
            <person name="Chevrette M.G."/>
            <person name="De Carvalho L.P.S."/>
            <person name="Shen B."/>
        </authorList>
    </citation>
    <scope>NUCLEOTIDE SEQUENCE [LARGE SCALE GENOMIC DNA]</scope>
    <source>
        <strain evidence="2 3">NPDC020602</strain>
    </source>
</reference>
<comment type="caution">
    <text evidence="2">The sequence shown here is derived from an EMBL/GenBank/DDBJ whole genome shotgun (WGS) entry which is preliminary data.</text>
</comment>
<accession>A0ABW7UA95</accession>
<evidence type="ECO:0000313" key="3">
    <source>
        <dbReference type="Proteomes" id="UP001611339"/>
    </source>
</evidence>
<protein>
    <submittedName>
        <fullName evidence="2">Uncharacterized protein</fullName>
    </submittedName>
</protein>
<dbReference type="EMBL" id="JBIRUI010000011">
    <property type="protein sequence ID" value="MFI1716553.1"/>
    <property type="molecule type" value="Genomic_DNA"/>
</dbReference>
<dbReference type="RefSeq" id="WP_398710931.1">
    <property type="nucleotide sequence ID" value="NZ_JBIRUI010000011.1"/>
</dbReference>
<feature type="region of interest" description="Disordered" evidence="1">
    <location>
        <begin position="44"/>
        <end position="101"/>
    </location>
</feature>
<dbReference type="Proteomes" id="UP001611339">
    <property type="component" value="Unassembled WGS sequence"/>
</dbReference>
<gene>
    <name evidence="2" type="ORF">ACH407_23635</name>
</gene>
<evidence type="ECO:0000313" key="2">
    <source>
        <dbReference type="EMBL" id="MFI1716553.1"/>
    </source>
</evidence>
<proteinExistence type="predicted"/>
<organism evidence="2 3">
    <name type="scientific">Streptomyces litmocidini</name>
    <dbReference type="NCBI Taxonomy" id="67318"/>
    <lineage>
        <taxon>Bacteria</taxon>
        <taxon>Bacillati</taxon>
        <taxon>Actinomycetota</taxon>
        <taxon>Actinomycetes</taxon>
        <taxon>Kitasatosporales</taxon>
        <taxon>Streptomycetaceae</taxon>
        <taxon>Streptomyces</taxon>
    </lineage>
</organism>
<evidence type="ECO:0000256" key="1">
    <source>
        <dbReference type="SAM" id="MobiDB-lite"/>
    </source>
</evidence>